<keyword evidence="2" id="KW-1185">Reference proteome</keyword>
<sequence length="205" mass="24108">MTYKQQNILISLNNNCSILTKKFNNVYSNTQQIQPKSGFADISKFETFIGNLINKNTLKLQSIARYEISNTFNKFYFPYTISGKYQNILNFISDIENSKRDISILKTPFKIEFLNFTIFSGKLATTITNKKAKDIKSLKNLIPISLINHKKIKTISSLKLNNKKYIHIKYYDKTRDIFIENQKIKINYDQYKIKLINNEVYLENN</sequence>
<dbReference type="EMBL" id="CP060637">
    <property type="protein sequence ID" value="QNM15087.1"/>
    <property type="molecule type" value="Genomic_DNA"/>
</dbReference>
<dbReference type="RefSeq" id="WP_187422831.1">
    <property type="nucleotide sequence ID" value="NZ_CP060637.1"/>
</dbReference>
<name>A0A7G9GWA5_9FUSO</name>
<evidence type="ECO:0000313" key="2">
    <source>
        <dbReference type="Proteomes" id="UP000515913"/>
    </source>
</evidence>
<proteinExistence type="predicted"/>
<reference evidence="1 2" key="1">
    <citation type="submission" date="2020-08" db="EMBL/GenBank/DDBJ databases">
        <authorList>
            <person name="Liu C."/>
            <person name="Sun Q."/>
        </authorList>
    </citation>
    <scope>NUCLEOTIDE SEQUENCE [LARGE SCALE GENOMIC DNA]</scope>
    <source>
        <strain evidence="1 2">NSJ-57</strain>
    </source>
</reference>
<gene>
    <name evidence="1" type="ORF">H9Q81_09255</name>
</gene>
<accession>A0A7G9GWA5</accession>
<evidence type="ECO:0000313" key="1">
    <source>
        <dbReference type="EMBL" id="QNM15087.1"/>
    </source>
</evidence>
<dbReference type="KEGG" id="fho:H9Q81_09255"/>
<protein>
    <submittedName>
        <fullName evidence="1">Uncharacterized protein</fullName>
    </submittedName>
</protein>
<dbReference type="AlphaFoldDB" id="A0A7G9GWA5"/>
<dbReference type="Proteomes" id="UP000515913">
    <property type="component" value="Chromosome"/>
</dbReference>
<organism evidence="1 2">
    <name type="scientific">Fusobacterium hominis</name>
    <dbReference type="NCBI Taxonomy" id="2764326"/>
    <lineage>
        <taxon>Bacteria</taxon>
        <taxon>Fusobacteriati</taxon>
        <taxon>Fusobacteriota</taxon>
        <taxon>Fusobacteriia</taxon>
        <taxon>Fusobacteriales</taxon>
        <taxon>Fusobacteriaceae</taxon>
        <taxon>Fusobacterium</taxon>
    </lineage>
</organism>